<name>A0A914R1H7_PAREQ</name>
<reference evidence="3" key="1">
    <citation type="submission" date="2022-11" db="UniProtKB">
        <authorList>
            <consortium name="WormBaseParasite"/>
        </authorList>
    </citation>
    <scope>IDENTIFICATION</scope>
</reference>
<accession>A0A914R1H7</accession>
<keyword evidence="2" id="KW-1185">Reference proteome</keyword>
<feature type="region of interest" description="Disordered" evidence="1">
    <location>
        <begin position="34"/>
        <end position="63"/>
    </location>
</feature>
<dbReference type="Proteomes" id="UP000887564">
    <property type="component" value="Unplaced"/>
</dbReference>
<organism evidence="2 3">
    <name type="scientific">Parascaris equorum</name>
    <name type="common">Equine roundworm</name>
    <dbReference type="NCBI Taxonomy" id="6256"/>
    <lineage>
        <taxon>Eukaryota</taxon>
        <taxon>Metazoa</taxon>
        <taxon>Ecdysozoa</taxon>
        <taxon>Nematoda</taxon>
        <taxon>Chromadorea</taxon>
        <taxon>Rhabditida</taxon>
        <taxon>Spirurina</taxon>
        <taxon>Ascaridomorpha</taxon>
        <taxon>Ascaridoidea</taxon>
        <taxon>Ascarididae</taxon>
        <taxon>Parascaris</taxon>
    </lineage>
</organism>
<dbReference type="WBParaSite" id="PEQ_0000010401-mRNA-1">
    <property type="protein sequence ID" value="PEQ_0000010401-mRNA-1"/>
    <property type="gene ID" value="PEQ_0000010401"/>
</dbReference>
<evidence type="ECO:0000256" key="1">
    <source>
        <dbReference type="SAM" id="MobiDB-lite"/>
    </source>
</evidence>
<protein>
    <submittedName>
        <fullName evidence="3">Uncharacterized protein</fullName>
    </submittedName>
</protein>
<proteinExistence type="predicted"/>
<sequence>MVDKFLVVLDKLAFLWQKILEDYKRKKMERELEANSGFQNGRGHSQPPTPSRPKSTVRFVAHD</sequence>
<evidence type="ECO:0000313" key="2">
    <source>
        <dbReference type="Proteomes" id="UP000887564"/>
    </source>
</evidence>
<dbReference type="AlphaFoldDB" id="A0A914R1H7"/>
<evidence type="ECO:0000313" key="3">
    <source>
        <dbReference type="WBParaSite" id="PEQ_0000010401-mRNA-1"/>
    </source>
</evidence>